<evidence type="ECO:0000313" key="3">
    <source>
        <dbReference type="EMBL" id="ABQ29437.1"/>
    </source>
</evidence>
<name>A5FV05_ACICJ</name>
<dbReference type="InterPro" id="IPR029033">
    <property type="entry name" value="His_PPase_superfam"/>
</dbReference>
<evidence type="ECO:0000313" key="4">
    <source>
        <dbReference type="Proteomes" id="UP000000245"/>
    </source>
</evidence>
<dbReference type="eggNOG" id="COG0406">
    <property type="taxonomic scope" value="Bacteria"/>
</dbReference>
<feature type="binding site" evidence="2">
    <location>
        <position position="77"/>
    </location>
    <ligand>
        <name>substrate</name>
    </ligand>
</feature>
<dbReference type="Pfam" id="PF00300">
    <property type="entry name" value="His_Phos_1"/>
    <property type="match status" value="1"/>
</dbReference>
<dbReference type="KEGG" id="acr:Acry_0209"/>
<proteinExistence type="predicted"/>
<organism evidence="3 4">
    <name type="scientific">Acidiphilium cryptum (strain JF-5)</name>
    <dbReference type="NCBI Taxonomy" id="349163"/>
    <lineage>
        <taxon>Bacteria</taxon>
        <taxon>Pseudomonadati</taxon>
        <taxon>Pseudomonadota</taxon>
        <taxon>Alphaproteobacteria</taxon>
        <taxon>Acetobacterales</taxon>
        <taxon>Acidocellaceae</taxon>
        <taxon>Acidiphilium</taxon>
    </lineage>
</organism>
<dbReference type="PANTHER" id="PTHR48100:SF1">
    <property type="entry name" value="HISTIDINE PHOSPHATASE FAMILY PROTEIN-RELATED"/>
    <property type="match status" value="1"/>
</dbReference>
<keyword evidence="4" id="KW-1185">Reference proteome</keyword>
<dbReference type="InterPro" id="IPR050275">
    <property type="entry name" value="PGM_Phosphatase"/>
</dbReference>
<dbReference type="CDD" id="cd07067">
    <property type="entry name" value="HP_PGM_like"/>
    <property type="match status" value="1"/>
</dbReference>
<dbReference type="PANTHER" id="PTHR48100">
    <property type="entry name" value="BROAD-SPECIFICITY PHOSPHATASE YOR283W-RELATED"/>
    <property type="match status" value="1"/>
</dbReference>
<dbReference type="EMBL" id="CP000697">
    <property type="protein sequence ID" value="ABQ29437.1"/>
    <property type="molecule type" value="Genomic_DNA"/>
</dbReference>
<protein>
    <submittedName>
        <fullName evidence="3">Phosphoglycerate mutase</fullName>
    </submittedName>
</protein>
<dbReference type="SMART" id="SM00855">
    <property type="entry name" value="PGAM"/>
    <property type="match status" value="1"/>
</dbReference>
<accession>A5FV05</accession>
<dbReference type="GO" id="GO:0005737">
    <property type="term" value="C:cytoplasm"/>
    <property type="evidence" value="ECO:0007669"/>
    <property type="project" value="TreeGrafter"/>
</dbReference>
<dbReference type="HOGENOM" id="CLU_033323_13_1_5"/>
<dbReference type="InterPro" id="IPR013078">
    <property type="entry name" value="His_Pase_superF_clade-1"/>
</dbReference>
<feature type="active site" description="Proton donor/acceptor" evidence="1">
    <location>
        <position position="102"/>
    </location>
</feature>
<dbReference type="Gene3D" id="3.40.50.1240">
    <property type="entry name" value="Phosphoglycerate mutase-like"/>
    <property type="match status" value="1"/>
</dbReference>
<gene>
    <name evidence="3" type="ordered locus">Acry_0209</name>
</gene>
<sequence length="218" mass="23212">MPAAGWSWALQCITDPRAGGRALLLARHGRTAWTGEGRYQGRSDLPLSPEGWADAAGLAAALSDEPLVSIYTSPLLRARQTAGCIAARRGDVAVIVDDRLAEIAFGDWEGRTQTEIRAATPEALRCWKRDPGGMRFPGGETLAEARARLHGFFADLPQRGGAVLAVTHAGMIRLACLCAEGRGDDGFRGIRIAPCAVRRFSLGGAAVVAPPFQHETVE</sequence>
<reference evidence="3 4" key="1">
    <citation type="submission" date="2007-05" db="EMBL/GenBank/DDBJ databases">
        <title>Complete sequence of chromosome of Acidiphilium cryptum JF-5.</title>
        <authorList>
            <consortium name="US DOE Joint Genome Institute"/>
            <person name="Copeland A."/>
            <person name="Lucas S."/>
            <person name="Lapidus A."/>
            <person name="Barry K."/>
            <person name="Detter J.C."/>
            <person name="Glavina del Rio T."/>
            <person name="Hammon N."/>
            <person name="Israni S."/>
            <person name="Dalin E."/>
            <person name="Tice H."/>
            <person name="Pitluck S."/>
            <person name="Sims D."/>
            <person name="Brettin T."/>
            <person name="Bruce D."/>
            <person name="Han C."/>
            <person name="Schmutz J."/>
            <person name="Larimer F."/>
            <person name="Land M."/>
            <person name="Hauser L."/>
            <person name="Kyrpides N."/>
            <person name="Kim E."/>
            <person name="Magnuson T."/>
            <person name="Richardson P."/>
        </authorList>
    </citation>
    <scope>NUCLEOTIDE SEQUENCE [LARGE SCALE GENOMIC DNA]</scope>
    <source>
        <strain evidence="3 4">JF-5</strain>
    </source>
</reference>
<dbReference type="AlphaFoldDB" id="A5FV05"/>
<dbReference type="GO" id="GO:0016791">
    <property type="term" value="F:phosphatase activity"/>
    <property type="evidence" value="ECO:0007669"/>
    <property type="project" value="TreeGrafter"/>
</dbReference>
<evidence type="ECO:0000256" key="2">
    <source>
        <dbReference type="PIRSR" id="PIRSR613078-2"/>
    </source>
</evidence>
<dbReference type="STRING" id="349163.Acry_0209"/>
<dbReference type="SUPFAM" id="SSF53254">
    <property type="entry name" value="Phosphoglycerate mutase-like"/>
    <property type="match status" value="1"/>
</dbReference>
<dbReference type="Proteomes" id="UP000000245">
    <property type="component" value="Chromosome"/>
</dbReference>
<feature type="active site" description="Tele-phosphohistidine intermediate" evidence="1">
    <location>
        <position position="28"/>
    </location>
</feature>
<dbReference type="RefSeq" id="WP_011941354.1">
    <property type="nucleotide sequence ID" value="NC_009484.1"/>
</dbReference>
<evidence type="ECO:0000256" key="1">
    <source>
        <dbReference type="PIRSR" id="PIRSR613078-1"/>
    </source>
</evidence>